<feature type="region of interest" description="Disordered" evidence="1">
    <location>
        <begin position="225"/>
        <end position="247"/>
    </location>
</feature>
<dbReference type="InterPro" id="IPR047682">
    <property type="entry name" value="SepH-like"/>
</dbReference>
<reference evidence="3" key="1">
    <citation type="submission" date="2020-05" db="EMBL/GenBank/DDBJ databases">
        <authorList>
            <person name="Chiriac C."/>
            <person name="Salcher M."/>
            <person name="Ghai R."/>
            <person name="Kavagutti S V."/>
        </authorList>
    </citation>
    <scope>NUCLEOTIDE SEQUENCE</scope>
</reference>
<dbReference type="AlphaFoldDB" id="A0A6J6E3E5"/>
<gene>
    <name evidence="3" type="ORF">UFOPK1740_00143</name>
</gene>
<evidence type="ECO:0000259" key="2">
    <source>
        <dbReference type="Pfam" id="PF11268"/>
    </source>
</evidence>
<evidence type="ECO:0000256" key="1">
    <source>
        <dbReference type="SAM" id="MobiDB-lite"/>
    </source>
</evidence>
<feature type="domain" description="DUF3071" evidence="2">
    <location>
        <begin position="4"/>
        <end position="167"/>
    </location>
</feature>
<dbReference type="Pfam" id="PF11268">
    <property type="entry name" value="DUF3071"/>
    <property type="match status" value="1"/>
</dbReference>
<dbReference type="InterPro" id="IPR021421">
    <property type="entry name" value="DUF3071"/>
</dbReference>
<organism evidence="3">
    <name type="scientific">freshwater metagenome</name>
    <dbReference type="NCBI Taxonomy" id="449393"/>
    <lineage>
        <taxon>unclassified sequences</taxon>
        <taxon>metagenomes</taxon>
        <taxon>ecological metagenomes</taxon>
    </lineage>
</organism>
<proteinExistence type="predicted"/>
<name>A0A6J6E3E5_9ZZZZ</name>
<sequence length="314" mass="35093">MTKKLTFGALSDDGTKIVLRDDKGNEFALDLDEKTRDAARNWRKRPKASIHDRDHELTVAEIQARIRSGISSEDLAQVSSIPLERIKRFEPPVLQERYWISKRARETEIRRAHGSAAFDEIVQTRILHGGGDIESTKWDAWKRDDGRWNIACSFIGRKGETEAHWAYDPDVSTIAPLDDVARWLLDVTPDMPQNQTIEHVAPKLVSVPTIVEEVVEELPKWVTPEGVKQDSSNTVPIPKQEPVAPVVNTPTPKPAPVIPTPEPTPVISVVEEVVVVEEIIEEPIAVNDSPKHSKAKRASVPSWDEILFGSKGGQ</sequence>
<evidence type="ECO:0000313" key="3">
    <source>
        <dbReference type="EMBL" id="CAB4569864.1"/>
    </source>
</evidence>
<feature type="region of interest" description="Disordered" evidence="1">
    <location>
        <begin position="285"/>
        <end position="314"/>
    </location>
</feature>
<accession>A0A6J6E3E5</accession>
<protein>
    <submittedName>
        <fullName evidence="3">Unannotated protein</fullName>
    </submittedName>
</protein>
<dbReference type="EMBL" id="CAEZTU010000004">
    <property type="protein sequence ID" value="CAB4569864.1"/>
    <property type="molecule type" value="Genomic_DNA"/>
</dbReference>
<dbReference type="NCBIfam" id="NF040712">
    <property type="entry name" value="SepH"/>
    <property type="match status" value="1"/>
</dbReference>